<feature type="region of interest" description="Disordered" evidence="1">
    <location>
        <begin position="35"/>
        <end position="59"/>
    </location>
</feature>
<name>A0A392S3N5_9FABA</name>
<evidence type="ECO:0000256" key="1">
    <source>
        <dbReference type="SAM" id="MobiDB-lite"/>
    </source>
</evidence>
<proteinExistence type="predicted"/>
<dbReference type="Proteomes" id="UP000265520">
    <property type="component" value="Unassembled WGS sequence"/>
</dbReference>
<dbReference type="EMBL" id="LXQA010318282">
    <property type="protein sequence ID" value="MCI43501.1"/>
    <property type="molecule type" value="Genomic_DNA"/>
</dbReference>
<comment type="caution">
    <text evidence="2">The sequence shown here is derived from an EMBL/GenBank/DDBJ whole genome shotgun (WGS) entry which is preliminary data.</text>
</comment>
<reference evidence="2 3" key="1">
    <citation type="journal article" date="2018" name="Front. Plant Sci.">
        <title>Red Clover (Trifolium pratense) and Zigzag Clover (T. medium) - A Picture of Genomic Similarities and Differences.</title>
        <authorList>
            <person name="Dluhosova J."/>
            <person name="Istvanek J."/>
            <person name="Nedelnik J."/>
            <person name="Repkova J."/>
        </authorList>
    </citation>
    <scope>NUCLEOTIDE SEQUENCE [LARGE SCALE GENOMIC DNA]</scope>
    <source>
        <strain evidence="3">cv. 10/8</strain>
        <tissue evidence="2">Leaf</tissue>
    </source>
</reference>
<accession>A0A392S3N5</accession>
<dbReference type="AlphaFoldDB" id="A0A392S3N5"/>
<keyword evidence="3" id="KW-1185">Reference proteome</keyword>
<organism evidence="2 3">
    <name type="scientific">Trifolium medium</name>
    <dbReference type="NCBI Taxonomy" id="97028"/>
    <lineage>
        <taxon>Eukaryota</taxon>
        <taxon>Viridiplantae</taxon>
        <taxon>Streptophyta</taxon>
        <taxon>Embryophyta</taxon>
        <taxon>Tracheophyta</taxon>
        <taxon>Spermatophyta</taxon>
        <taxon>Magnoliopsida</taxon>
        <taxon>eudicotyledons</taxon>
        <taxon>Gunneridae</taxon>
        <taxon>Pentapetalae</taxon>
        <taxon>rosids</taxon>
        <taxon>fabids</taxon>
        <taxon>Fabales</taxon>
        <taxon>Fabaceae</taxon>
        <taxon>Papilionoideae</taxon>
        <taxon>50 kb inversion clade</taxon>
        <taxon>NPAAA clade</taxon>
        <taxon>Hologalegina</taxon>
        <taxon>IRL clade</taxon>
        <taxon>Trifolieae</taxon>
        <taxon>Trifolium</taxon>
    </lineage>
</organism>
<sequence>MHTGMHMHTGKLIQKCAVNNFKQWRVSEFLQHQAEQQDEEHVHVVHEEEEQAVQADEEP</sequence>
<evidence type="ECO:0000313" key="3">
    <source>
        <dbReference type="Proteomes" id="UP000265520"/>
    </source>
</evidence>
<evidence type="ECO:0000313" key="2">
    <source>
        <dbReference type="EMBL" id="MCI43501.1"/>
    </source>
</evidence>
<feature type="non-terminal residue" evidence="2">
    <location>
        <position position="59"/>
    </location>
</feature>
<protein>
    <submittedName>
        <fullName evidence="2">Uncharacterized protein</fullName>
    </submittedName>
</protein>
<feature type="compositionally biased region" description="Acidic residues" evidence="1">
    <location>
        <begin position="47"/>
        <end position="59"/>
    </location>
</feature>